<dbReference type="SUPFAM" id="SSF55729">
    <property type="entry name" value="Acyl-CoA N-acyltransferases (Nat)"/>
    <property type="match status" value="1"/>
</dbReference>
<dbReference type="STRING" id="824.CGRAC_0135"/>
<dbReference type="RefSeq" id="WP_005871470.1">
    <property type="nucleotide sequence ID" value="NZ_ACYG01000025.1"/>
</dbReference>
<dbReference type="Proteomes" id="UP000005709">
    <property type="component" value="Unassembled WGS sequence"/>
</dbReference>
<feature type="domain" description="N-acetyltransferase" evidence="1">
    <location>
        <begin position="332"/>
        <end position="487"/>
    </location>
</feature>
<dbReference type="InterPro" id="IPR016181">
    <property type="entry name" value="Acyl_CoA_acyltransferase"/>
</dbReference>
<dbReference type="Gene3D" id="3.40.630.30">
    <property type="match status" value="1"/>
</dbReference>
<sequence length="520" mass="56157">MRLERIGEGSALIARIEAINVAAFPEIERISIKNFLKMSRKGQLEIAAIFEDFTALVAGGAADKHHAAAGKSFEVSNLTSKNFKVQANARSEALNLKRDRDGGCDDAAHENFKAANSKSENFKTDDLAGKSCGMQGAANENLCVRGQNFGATDRKYGALDWNFDAANLGASIQDLETADQKFGAAEASSQNTDQSCGARTSALSNVINSIHDEAAQRDFCGTAGQDFVSCAAQNLNGEELVGFCVYRTEQTYKRAVLHHKQPPPRLNADKILKSKAHSGAEFACNAGSFGAASNEISDLSAGDGTLGAGQGLASDNIKRADGDLKQASAEEILYRGATTDKISNVSAHGKILPSATESEILSDAARGKILCYDESEISHRDESKISRCKKSEYSSGKQGEFFYVAYLAIDTKFRGLGLGSKLLALITEQNPRAQIVLDVEPPHEDASNLAQRLRRIEFYGRHGFRRCGKFFNYAGLSFEILAKPPLSAPQQGFDVASFVKFIGAGNKFRFKITDAPLYKN</sequence>
<organism evidence="2 3">
    <name type="scientific">Campylobacter gracilis RM3268</name>
    <dbReference type="NCBI Taxonomy" id="553220"/>
    <lineage>
        <taxon>Bacteria</taxon>
        <taxon>Pseudomonadati</taxon>
        <taxon>Campylobacterota</taxon>
        <taxon>Epsilonproteobacteria</taxon>
        <taxon>Campylobacterales</taxon>
        <taxon>Campylobacteraceae</taxon>
        <taxon>Campylobacter</taxon>
    </lineage>
</organism>
<dbReference type="GO" id="GO:0016747">
    <property type="term" value="F:acyltransferase activity, transferring groups other than amino-acyl groups"/>
    <property type="evidence" value="ECO:0007669"/>
    <property type="project" value="InterPro"/>
</dbReference>
<accession>C8PI51</accession>
<name>C8PI51_9BACT</name>
<dbReference type="InterPro" id="IPR000182">
    <property type="entry name" value="GNAT_dom"/>
</dbReference>
<comment type="caution">
    <text evidence="2">The sequence shown here is derived from an EMBL/GenBank/DDBJ whole genome shotgun (WGS) entry which is preliminary data.</text>
</comment>
<reference evidence="2 3" key="1">
    <citation type="submission" date="2009-07" db="EMBL/GenBank/DDBJ databases">
        <authorList>
            <person name="Madupu R."/>
            <person name="Sebastian Y."/>
            <person name="Durkin A.S."/>
            <person name="Torralba M."/>
            <person name="Methe B."/>
            <person name="Sutton G.G."/>
            <person name="Strausberg R.L."/>
            <person name="Nelson K.E."/>
        </authorList>
    </citation>
    <scope>NUCLEOTIDE SEQUENCE [LARGE SCALE GENOMIC DNA]</scope>
    <source>
        <strain evidence="2 3">RM3268</strain>
    </source>
</reference>
<proteinExistence type="predicted"/>
<dbReference type="PROSITE" id="PS51186">
    <property type="entry name" value="GNAT"/>
    <property type="match status" value="1"/>
</dbReference>
<evidence type="ECO:0000313" key="2">
    <source>
        <dbReference type="EMBL" id="EEV17441.1"/>
    </source>
</evidence>
<evidence type="ECO:0000313" key="3">
    <source>
        <dbReference type="Proteomes" id="UP000005709"/>
    </source>
</evidence>
<dbReference type="eggNOG" id="COG0456">
    <property type="taxonomic scope" value="Bacteria"/>
</dbReference>
<dbReference type="OrthoDB" id="120618at2"/>
<dbReference type="AlphaFoldDB" id="C8PI51"/>
<dbReference type="EMBL" id="ACYG01000025">
    <property type="protein sequence ID" value="EEV17441.1"/>
    <property type="molecule type" value="Genomic_DNA"/>
</dbReference>
<protein>
    <recommendedName>
        <fullName evidence="1">N-acetyltransferase domain-containing protein</fullName>
    </recommendedName>
</protein>
<keyword evidence="3" id="KW-1185">Reference proteome</keyword>
<gene>
    <name evidence="2" type="ORF">CAMGR0001_0032</name>
</gene>
<evidence type="ECO:0000259" key="1">
    <source>
        <dbReference type="PROSITE" id="PS51186"/>
    </source>
</evidence>